<organism evidence="1">
    <name type="scientific">bioreactor metagenome</name>
    <dbReference type="NCBI Taxonomy" id="1076179"/>
    <lineage>
        <taxon>unclassified sequences</taxon>
        <taxon>metagenomes</taxon>
        <taxon>ecological metagenomes</taxon>
    </lineage>
</organism>
<protein>
    <submittedName>
        <fullName evidence="1">Uncharacterized protein</fullName>
    </submittedName>
</protein>
<comment type="caution">
    <text evidence="1">The sequence shown here is derived from an EMBL/GenBank/DDBJ whole genome shotgun (WGS) entry which is preliminary data.</text>
</comment>
<accession>A0A645EDT2</accession>
<reference evidence="1" key="1">
    <citation type="submission" date="2019-08" db="EMBL/GenBank/DDBJ databases">
        <authorList>
            <person name="Kucharzyk K."/>
            <person name="Murdoch R.W."/>
            <person name="Higgins S."/>
            <person name="Loffler F."/>
        </authorList>
    </citation>
    <scope>NUCLEOTIDE SEQUENCE</scope>
</reference>
<name>A0A645EDT2_9ZZZZ</name>
<proteinExistence type="predicted"/>
<dbReference type="EMBL" id="VSSQ01046253">
    <property type="protein sequence ID" value="MPN00215.1"/>
    <property type="molecule type" value="Genomic_DNA"/>
</dbReference>
<dbReference type="AlphaFoldDB" id="A0A645EDT2"/>
<sequence>MRTVEAVLLVMLGIEFQHLVRLVFVFRRDGVFAHVVDAVSDDRRHAGLGQRGKTAGSQRKIEAVGEVMECVDERAVKVKYAELYHDCFFLSFLFLIELFFDEIQGYPAPKAQIPSIAPSVCQTGRG</sequence>
<gene>
    <name evidence="1" type="ORF">SDC9_147409</name>
</gene>
<evidence type="ECO:0000313" key="1">
    <source>
        <dbReference type="EMBL" id="MPN00215.1"/>
    </source>
</evidence>